<evidence type="ECO:0000256" key="6">
    <source>
        <dbReference type="ARBA" id="ARBA00022692"/>
    </source>
</evidence>
<keyword evidence="20" id="KW-1185">Reference proteome</keyword>
<evidence type="ECO:0000256" key="7">
    <source>
        <dbReference type="ARBA" id="ARBA00022729"/>
    </source>
</evidence>
<evidence type="ECO:0000256" key="11">
    <source>
        <dbReference type="ARBA" id="ARBA00023136"/>
    </source>
</evidence>
<dbReference type="Pfam" id="PF00593">
    <property type="entry name" value="TonB_dep_Rec_b-barrel"/>
    <property type="match status" value="1"/>
</dbReference>
<keyword evidence="12 19" id="KW-0675">Receptor</keyword>
<accession>A0ABN8VZL0</accession>
<dbReference type="Pfam" id="PF07715">
    <property type="entry name" value="Plug"/>
    <property type="match status" value="1"/>
</dbReference>
<evidence type="ECO:0000256" key="9">
    <source>
        <dbReference type="ARBA" id="ARBA00023065"/>
    </source>
</evidence>
<evidence type="ECO:0000256" key="1">
    <source>
        <dbReference type="ARBA" id="ARBA00004571"/>
    </source>
</evidence>
<feature type="signal peptide" evidence="17">
    <location>
        <begin position="1"/>
        <end position="33"/>
    </location>
</feature>
<evidence type="ECO:0000256" key="2">
    <source>
        <dbReference type="ARBA" id="ARBA00009810"/>
    </source>
</evidence>
<dbReference type="SMART" id="SM00965">
    <property type="entry name" value="STN"/>
    <property type="match status" value="1"/>
</dbReference>
<dbReference type="Proteomes" id="UP001157733">
    <property type="component" value="Chromosome"/>
</dbReference>
<keyword evidence="11 14" id="KW-0472">Membrane</keyword>
<dbReference type="InterPro" id="IPR037066">
    <property type="entry name" value="Plug_dom_sf"/>
</dbReference>
<evidence type="ECO:0000256" key="16">
    <source>
        <dbReference type="SAM" id="MobiDB-lite"/>
    </source>
</evidence>
<dbReference type="InterPro" id="IPR011662">
    <property type="entry name" value="Secretin/TonB_short_N"/>
</dbReference>
<dbReference type="Gene3D" id="3.55.50.30">
    <property type="match status" value="1"/>
</dbReference>
<feature type="chain" id="PRO_5045155548" evidence="17">
    <location>
        <begin position="34"/>
        <end position="830"/>
    </location>
</feature>
<keyword evidence="5" id="KW-0410">Iron transport</keyword>
<comment type="subcellular location">
    <subcellularLocation>
        <location evidence="1 14">Cell outer membrane</location>
        <topology evidence="1 14">Multi-pass membrane protein</topology>
    </subcellularLocation>
</comment>
<evidence type="ECO:0000256" key="10">
    <source>
        <dbReference type="ARBA" id="ARBA00023077"/>
    </source>
</evidence>
<reference evidence="19 20" key="1">
    <citation type="submission" date="2022-09" db="EMBL/GenBank/DDBJ databases">
        <authorList>
            <person name="Kop L."/>
        </authorList>
    </citation>
    <scope>NUCLEOTIDE SEQUENCE [LARGE SCALE GENOMIC DNA]</scope>
    <source>
        <strain evidence="19 20">347</strain>
    </source>
</reference>
<keyword evidence="8" id="KW-0408">Iron</keyword>
<dbReference type="SUPFAM" id="SSF56935">
    <property type="entry name" value="Porins"/>
    <property type="match status" value="1"/>
</dbReference>
<dbReference type="InterPro" id="IPR000531">
    <property type="entry name" value="Beta-barrel_TonB"/>
</dbReference>
<dbReference type="Gene3D" id="2.40.170.20">
    <property type="entry name" value="TonB-dependent receptor, beta-barrel domain"/>
    <property type="match status" value="1"/>
</dbReference>
<evidence type="ECO:0000256" key="8">
    <source>
        <dbReference type="ARBA" id="ARBA00023004"/>
    </source>
</evidence>
<keyword evidence="6 14" id="KW-0812">Transmembrane</keyword>
<evidence type="ECO:0000256" key="14">
    <source>
        <dbReference type="PROSITE-ProRule" id="PRU01360"/>
    </source>
</evidence>
<dbReference type="InterPro" id="IPR010105">
    <property type="entry name" value="TonB_sidphr_rcpt"/>
</dbReference>
<evidence type="ECO:0000256" key="12">
    <source>
        <dbReference type="ARBA" id="ARBA00023170"/>
    </source>
</evidence>
<dbReference type="InterPro" id="IPR012910">
    <property type="entry name" value="Plug_dom"/>
</dbReference>
<keyword evidence="4 14" id="KW-1134">Transmembrane beta strand</keyword>
<evidence type="ECO:0000256" key="13">
    <source>
        <dbReference type="ARBA" id="ARBA00023237"/>
    </source>
</evidence>
<dbReference type="NCBIfam" id="TIGR01783">
    <property type="entry name" value="TonB-siderophor"/>
    <property type="match status" value="1"/>
</dbReference>
<evidence type="ECO:0000256" key="15">
    <source>
        <dbReference type="RuleBase" id="RU003357"/>
    </source>
</evidence>
<keyword evidence="13 14" id="KW-0998">Cell outer membrane</keyword>
<protein>
    <submittedName>
        <fullName evidence="19">TonB-dependent siderophore receptor</fullName>
    </submittedName>
</protein>
<feature type="region of interest" description="Disordered" evidence="16">
    <location>
        <begin position="163"/>
        <end position="184"/>
    </location>
</feature>
<dbReference type="RefSeq" id="WP_282010519.1">
    <property type="nucleotide sequence ID" value="NZ_OX336137.1"/>
</dbReference>
<keyword evidence="10 15" id="KW-0798">TonB box</keyword>
<dbReference type="InterPro" id="IPR039426">
    <property type="entry name" value="TonB-dep_rcpt-like"/>
</dbReference>
<name>A0ABN8VZL0_9BACT</name>
<dbReference type="PROSITE" id="PS52016">
    <property type="entry name" value="TONB_DEPENDENT_REC_3"/>
    <property type="match status" value="1"/>
</dbReference>
<dbReference type="InterPro" id="IPR036942">
    <property type="entry name" value="Beta-barrel_TonB_sf"/>
</dbReference>
<dbReference type="Gene3D" id="2.170.130.10">
    <property type="entry name" value="TonB-dependent receptor, plug domain"/>
    <property type="match status" value="1"/>
</dbReference>
<dbReference type="CDD" id="cd01347">
    <property type="entry name" value="ligand_gated_channel"/>
    <property type="match status" value="1"/>
</dbReference>
<keyword evidence="7 17" id="KW-0732">Signal</keyword>
<dbReference type="PANTHER" id="PTHR32552:SF68">
    <property type="entry name" value="FERRICHROME OUTER MEMBRANE TRANSPORTER_PHAGE RECEPTOR"/>
    <property type="match status" value="1"/>
</dbReference>
<dbReference type="Pfam" id="PF07660">
    <property type="entry name" value="STN"/>
    <property type="match status" value="1"/>
</dbReference>
<comment type="similarity">
    <text evidence="2 14 15">Belongs to the TonB-dependent receptor family.</text>
</comment>
<organism evidence="19 20">
    <name type="scientific">Nitrospina watsonii</name>
    <dbReference type="NCBI Taxonomy" id="1323948"/>
    <lineage>
        <taxon>Bacteria</taxon>
        <taxon>Pseudomonadati</taxon>
        <taxon>Nitrospinota/Tectimicrobiota group</taxon>
        <taxon>Nitrospinota</taxon>
        <taxon>Nitrospinia</taxon>
        <taxon>Nitrospinales</taxon>
        <taxon>Nitrospinaceae</taxon>
        <taxon>Nitrospina</taxon>
    </lineage>
</organism>
<evidence type="ECO:0000259" key="18">
    <source>
        <dbReference type="SMART" id="SM00965"/>
    </source>
</evidence>
<evidence type="ECO:0000256" key="5">
    <source>
        <dbReference type="ARBA" id="ARBA00022496"/>
    </source>
</evidence>
<dbReference type="EMBL" id="OX336137">
    <property type="protein sequence ID" value="CAI2717593.1"/>
    <property type="molecule type" value="Genomic_DNA"/>
</dbReference>
<sequence>MKIASSSKALLHCLAILTLSLAMGSAVSPNAWSGENHDFSGKLESKEKFHIQAQPLDSALHLFSSQGNLQVSVDSKWTAGKESNVVSGEYTIQQALNKLLMGTGLHYSFVDSNTVTLEPVAEHTLTLEVQSKELKVIKPERFAEKEKARDDEKATRLPPVAVEGVNPLEPKGYTQENTPTATKTNTPLIEIPQSVSMITRQRMTDQNVQSLAEVLSYTSGVQSSVFGVDTRADWFNLRGFPSNFTSLYKDGLKLSFPSGNLHVRTEPYGLERVDVFKGPSSVLYGQNTPGGMVNLVSKKPPMQSGHQLALTFGSFDRKQVMLDTGGPIEGAEEFQYRLTAMARDSDTQVDFVEDNRFFVAPSLSWRPNDRTSLTLLTHLHEDDTGNVVNFYPLEGTILPNPFGEIPTSRFTGEPNFDQYEKTQASVGYQFEHEVNNALKVRQNFRYYYIDYTWKQVFASGLQADNRTLNRFLVFEKVNADSFTVDTHVQYDFATGPLQHKLLAGVDQLTQRIDVSTATPGAPTLDVFSPVYNQTLINDPAFSSITDVIQHQTGVYLQDQIKWNRWILVLSGRHDWASSETDNIISGTTTKQRDAAFTGRVGLVYRSKFGLAPYVSYSESFNPALGTNLFGQAFIPEEGKQIEVGVKYEPENVDAQVTLSVFDLRRQNVQNPDPSNPFNTIQTGEVRSQGIEVESNISLMQGLDMVAAYTYLDMEVTKTTFPGEQGNRPTQVPEHIASLWANYTVQNGPLAGLGTGGGVRYQGTSFADFANTIKVPSYVIFDAALRYRWSHWDMALNVQNVADKTYAAGCFSSACFYGARRNVMGTVRYNW</sequence>
<keyword evidence="9" id="KW-0406">Ion transport</keyword>
<evidence type="ECO:0000256" key="4">
    <source>
        <dbReference type="ARBA" id="ARBA00022452"/>
    </source>
</evidence>
<dbReference type="PANTHER" id="PTHR32552">
    <property type="entry name" value="FERRICHROME IRON RECEPTOR-RELATED"/>
    <property type="match status" value="1"/>
</dbReference>
<evidence type="ECO:0000256" key="17">
    <source>
        <dbReference type="SAM" id="SignalP"/>
    </source>
</evidence>
<keyword evidence="3 14" id="KW-0813">Transport</keyword>
<feature type="compositionally biased region" description="Polar residues" evidence="16">
    <location>
        <begin position="174"/>
        <end position="184"/>
    </location>
</feature>
<evidence type="ECO:0000313" key="19">
    <source>
        <dbReference type="EMBL" id="CAI2717593.1"/>
    </source>
</evidence>
<proteinExistence type="inferred from homology"/>
<feature type="domain" description="Secretin/TonB short N-terminal" evidence="18">
    <location>
        <begin position="69"/>
        <end position="120"/>
    </location>
</feature>
<gene>
    <name evidence="19" type="ORF">NSPWAT_0734</name>
</gene>
<evidence type="ECO:0000313" key="20">
    <source>
        <dbReference type="Proteomes" id="UP001157733"/>
    </source>
</evidence>
<evidence type="ECO:0000256" key="3">
    <source>
        <dbReference type="ARBA" id="ARBA00022448"/>
    </source>
</evidence>